<keyword evidence="7" id="KW-0347">Helicase</keyword>
<organism evidence="13 14">
    <name type="scientific">Paenactinomyces guangxiensis</name>
    <dbReference type="NCBI Taxonomy" id="1490290"/>
    <lineage>
        <taxon>Bacteria</taxon>
        <taxon>Bacillati</taxon>
        <taxon>Bacillota</taxon>
        <taxon>Bacilli</taxon>
        <taxon>Bacillales</taxon>
        <taxon>Thermoactinomycetaceae</taxon>
        <taxon>Paenactinomyces</taxon>
    </lineage>
</organism>
<evidence type="ECO:0000256" key="9">
    <source>
        <dbReference type="ARBA" id="ARBA00023118"/>
    </source>
</evidence>
<dbReference type="PROSITE" id="PS51643">
    <property type="entry name" value="HD_CAS3"/>
    <property type="match status" value="1"/>
</dbReference>
<comment type="similarity">
    <text evidence="1">In the N-terminal section; belongs to the CRISPR-associated nuclease Cas3-HD family.</text>
</comment>
<dbReference type="SMART" id="SM00487">
    <property type="entry name" value="DEXDc"/>
    <property type="match status" value="1"/>
</dbReference>
<keyword evidence="5" id="KW-0547">Nucleotide-binding</keyword>
<evidence type="ECO:0000259" key="12">
    <source>
        <dbReference type="PROSITE" id="PS51643"/>
    </source>
</evidence>
<dbReference type="SMART" id="SM00490">
    <property type="entry name" value="HELICc"/>
    <property type="match status" value="1"/>
</dbReference>
<proteinExistence type="inferred from homology"/>
<feature type="domain" description="Helicase ATP-binding" evidence="11">
    <location>
        <begin position="268"/>
        <end position="466"/>
    </location>
</feature>
<evidence type="ECO:0000313" key="14">
    <source>
        <dbReference type="Proteomes" id="UP000535491"/>
    </source>
</evidence>
<keyword evidence="8" id="KW-0067">ATP-binding</keyword>
<evidence type="ECO:0000256" key="6">
    <source>
        <dbReference type="ARBA" id="ARBA00022801"/>
    </source>
</evidence>
<dbReference type="GO" id="GO:0005524">
    <property type="term" value="F:ATP binding"/>
    <property type="evidence" value="ECO:0007669"/>
    <property type="project" value="UniProtKB-KW"/>
</dbReference>
<dbReference type="Proteomes" id="UP000535491">
    <property type="component" value="Unassembled WGS sequence"/>
</dbReference>
<comment type="caution">
    <text evidence="13">The sequence shown here is derived from an EMBL/GenBank/DDBJ whole genome shotgun (WGS) entry which is preliminary data.</text>
</comment>
<evidence type="ECO:0000256" key="8">
    <source>
        <dbReference type="ARBA" id="ARBA00022840"/>
    </source>
</evidence>
<dbReference type="InterPro" id="IPR011545">
    <property type="entry name" value="DEAD/DEAH_box_helicase_dom"/>
</dbReference>
<dbReference type="InterPro" id="IPR006474">
    <property type="entry name" value="Helicase_Cas3_CRISPR-ass_core"/>
</dbReference>
<keyword evidence="6" id="KW-0378">Hydrolase</keyword>
<dbReference type="CDD" id="cd09641">
    <property type="entry name" value="Cas3''_I"/>
    <property type="match status" value="1"/>
</dbReference>
<dbReference type="GO" id="GO:0003676">
    <property type="term" value="F:nucleic acid binding"/>
    <property type="evidence" value="ECO:0007669"/>
    <property type="project" value="InterPro"/>
</dbReference>
<dbReference type="SUPFAM" id="SSF52540">
    <property type="entry name" value="P-loop containing nucleoside triphosphate hydrolases"/>
    <property type="match status" value="1"/>
</dbReference>
<dbReference type="InterPro" id="IPR054712">
    <property type="entry name" value="Cas3-like_dom"/>
</dbReference>
<evidence type="ECO:0000259" key="11">
    <source>
        <dbReference type="PROSITE" id="PS51192"/>
    </source>
</evidence>
<dbReference type="EMBL" id="JACEIQ010000001">
    <property type="protein sequence ID" value="MBA4493253.1"/>
    <property type="molecule type" value="Genomic_DNA"/>
</dbReference>
<sequence length="857" mass="99568">MIKAKPYHGLLPHLEDASRVFQVVWEQNKEVYHRFCQRHGQDTDQIYKFLHLAVFLHDIGKANSVWQKYLLSDRGKTHVSHPLLSFSVLWELFTQWEGKSFLNIPLLRATLTSVLAHHHMLHENSYQHMRQHQPLQLSPEIVNNMIQTFLAKEPHKPFQPFTQNQLIWDGPTLAGRVKLLRQIVESLPKIELPREKALHTFFLSVICLCDNASSAVSEAKNEEGNLIEDEPSVNAEVIQELRSSWLPDCTLLDVRNRVFSSPNQLQQLIQKQIHPYMVLRAGCGEGKTGAALHFARYWLSQKQANRVIFTLPTRFTVNSMYADFKSPQGYNIPQDILGIYHSESGKVLSSVHDRQESVLDVRFHSIQDQTFRSNFYHDPVTISTVDHLLYSLLHSHKYADRAFGNLQQSVVIFDELHYYQSFTLEKIGECMRLLRQMQIPHLLMSATLPQSFLEKLNKMNRKSPYVCIESTGKTPDQSRVKMPFQIEKASEPIYDPETGISPSARSLIEEHLHVRQMIVVNQVERAKGIAGELQQLFPDHNIICYHSEFTPIDRQNKEKCIKALFKSKDNRTEQEHIDLKEFGYPDEDAVILVTTQICELSLDISCDLQLTELAPIDALSQRGGRLHRNGVGLSQEDCGCQICKQRNYLPDDFVYRQVIFPLDEENKNAGYPYVDNQDWIQHENNLLKRSWEIIGDKYTFPDVKEWVDQLYPAFESLSDDEMRRYIYEDAVFGKQPKDRFGKDYSADESEGTFQVRQSQYRTVDVIPAFYMQQILSKIQLPDREYLTAKDRKRIIDCIQDYTVPMKVYRFSNCHKNHLVTSETLAEGIVLLFVHVPYDPQGVGFRYKEEAEKNPFMI</sequence>
<dbReference type="Pfam" id="PF00270">
    <property type="entry name" value="DEAD"/>
    <property type="match status" value="1"/>
</dbReference>
<evidence type="ECO:0000256" key="2">
    <source>
        <dbReference type="ARBA" id="ARBA00009046"/>
    </source>
</evidence>
<dbReference type="PROSITE" id="PS51192">
    <property type="entry name" value="HELICASE_ATP_BIND_1"/>
    <property type="match status" value="1"/>
</dbReference>
<dbReference type="RefSeq" id="WP_181750451.1">
    <property type="nucleotide sequence ID" value="NZ_JACEIQ010000001.1"/>
</dbReference>
<evidence type="ECO:0000256" key="1">
    <source>
        <dbReference type="ARBA" id="ARBA00006847"/>
    </source>
</evidence>
<protein>
    <submittedName>
        <fullName evidence="13">CRISPR-associated helicase Cas3</fullName>
    </submittedName>
</protein>
<feature type="domain" description="HD Cas3-type" evidence="12">
    <location>
        <begin position="3"/>
        <end position="212"/>
    </location>
</feature>
<dbReference type="GO" id="GO:0016787">
    <property type="term" value="F:hydrolase activity"/>
    <property type="evidence" value="ECO:0007669"/>
    <property type="project" value="UniProtKB-KW"/>
</dbReference>
<keyword evidence="14" id="KW-1185">Reference proteome</keyword>
<dbReference type="Gene3D" id="3.40.50.300">
    <property type="entry name" value="P-loop containing nucleotide triphosphate hydrolases"/>
    <property type="match status" value="2"/>
</dbReference>
<evidence type="ECO:0000256" key="5">
    <source>
        <dbReference type="ARBA" id="ARBA00022741"/>
    </source>
</evidence>
<evidence type="ECO:0000256" key="4">
    <source>
        <dbReference type="ARBA" id="ARBA00022723"/>
    </source>
</evidence>
<keyword evidence="3" id="KW-0540">Nuclease</keyword>
<dbReference type="InterPro" id="IPR038257">
    <property type="entry name" value="CRISPR-assoc_Cas3_HD_sf"/>
</dbReference>
<reference evidence="13 14" key="1">
    <citation type="submission" date="2020-07" db="EMBL/GenBank/DDBJ databases">
        <authorList>
            <person name="Feng H."/>
        </authorList>
    </citation>
    <scope>NUCLEOTIDE SEQUENCE [LARGE SCALE GENOMIC DNA]</scope>
    <source>
        <strain evidence="14">s-10</strain>
    </source>
</reference>
<dbReference type="GO" id="GO:0046872">
    <property type="term" value="F:metal ion binding"/>
    <property type="evidence" value="ECO:0007669"/>
    <property type="project" value="UniProtKB-KW"/>
</dbReference>
<keyword evidence="4" id="KW-0479">Metal-binding</keyword>
<evidence type="ECO:0000256" key="7">
    <source>
        <dbReference type="ARBA" id="ARBA00022806"/>
    </source>
</evidence>
<keyword evidence="9" id="KW-0051">Antiviral defense</keyword>
<dbReference type="PANTHER" id="PTHR47959:SF16">
    <property type="entry name" value="CRISPR-ASSOCIATED NUCLEASE_HELICASE CAS3-RELATED"/>
    <property type="match status" value="1"/>
</dbReference>
<dbReference type="InterPro" id="IPR014001">
    <property type="entry name" value="Helicase_ATP-bd"/>
</dbReference>
<evidence type="ECO:0000256" key="3">
    <source>
        <dbReference type="ARBA" id="ARBA00022722"/>
    </source>
</evidence>
<dbReference type="Pfam" id="PF18019">
    <property type="entry name" value="Cas3_HD"/>
    <property type="match status" value="1"/>
</dbReference>
<comment type="similarity">
    <text evidence="2">In the central section; belongs to the CRISPR-associated helicase Cas3 family.</text>
</comment>
<evidence type="ECO:0000313" key="13">
    <source>
        <dbReference type="EMBL" id="MBA4493253.1"/>
    </source>
</evidence>
<evidence type="ECO:0000256" key="10">
    <source>
        <dbReference type="ARBA" id="ARBA00038437"/>
    </source>
</evidence>
<dbReference type="InterPro" id="IPR050079">
    <property type="entry name" value="DEAD_box_RNA_helicase"/>
</dbReference>
<dbReference type="Gene3D" id="1.10.3210.30">
    <property type="match status" value="1"/>
</dbReference>
<dbReference type="NCBIfam" id="TIGR01596">
    <property type="entry name" value="cas3_HD"/>
    <property type="match status" value="1"/>
</dbReference>
<dbReference type="Pfam" id="PF22590">
    <property type="entry name" value="Cas3-like_C_2"/>
    <property type="match status" value="1"/>
</dbReference>
<dbReference type="GO" id="GO:0004518">
    <property type="term" value="F:nuclease activity"/>
    <property type="evidence" value="ECO:0007669"/>
    <property type="project" value="UniProtKB-KW"/>
</dbReference>
<dbReference type="InterPro" id="IPR001650">
    <property type="entry name" value="Helicase_C-like"/>
</dbReference>
<accession>A0A7W1WNP3</accession>
<dbReference type="PANTHER" id="PTHR47959">
    <property type="entry name" value="ATP-DEPENDENT RNA HELICASE RHLE-RELATED"/>
    <property type="match status" value="1"/>
</dbReference>
<dbReference type="GO" id="GO:0051607">
    <property type="term" value="P:defense response to virus"/>
    <property type="evidence" value="ECO:0007669"/>
    <property type="project" value="UniProtKB-KW"/>
</dbReference>
<dbReference type="InterPro" id="IPR027417">
    <property type="entry name" value="P-loop_NTPase"/>
</dbReference>
<name>A0A7W1WNP3_9BACL</name>
<gene>
    <name evidence="13" type="primary">cas3</name>
    <name evidence="13" type="ORF">H1191_02865</name>
</gene>
<dbReference type="NCBIfam" id="TIGR01587">
    <property type="entry name" value="cas3_core"/>
    <property type="match status" value="1"/>
</dbReference>
<comment type="similarity">
    <text evidence="10">Belongs to the DEAD box helicase family.</text>
</comment>
<dbReference type="GO" id="GO:0003724">
    <property type="term" value="F:RNA helicase activity"/>
    <property type="evidence" value="ECO:0007669"/>
    <property type="project" value="TreeGrafter"/>
</dbReference>
<dbReference type="InterPro" id="IPR006483">
    <property type="entry name" value="CRISPR-assoc_Cas3_HD"/>
</dbReference>
<dbReference type="AlphaFoldDB" id="A0A7W1WNP3"/>
<dbReference type="GO" id="GO:0005829">
    <property type="term" value="C:cytosol"/>
    <property type="evidence" value="ECO:0007669"/>
    <property type="project" value="TreeGrafter"/>
</dbReference>